<dbReference type="InParanoid" id="G0QXZ6"/>
<dbReference type="GeneID" id="14906020"/>
<dbReference type="eggNOG" id="ENOG502R2EU">
    <property type="taxonomic scope" value="Eukaryota"/>
</dbReference>
<keyword evidence="3" id="KW-1185">Reference proteome</keyword>
<dbReference type="RefSeq" id="XP_004031146.1">
    <property type="nucleotide sequence ID" value="XM_004031098.1"/>
</dbReference>
<sequence>NSYFESLSEFEKSLIIQENTELLEEFKAFFNIKICFFNGFLKAINSSFYIEESKLQNIKNNQNVPLFAYIQYSKISIFRLNISNNKFGSQGILQSSFNKITIQNSLLENMDQFLQESQRVLQQNVNLGNLLQLQIFPFLFDDSVIYFNQVNINNISCNNQCTAGILNFRNSFFNILESNFSSLKSSQGSALNIKNYKEKSSNLIYNSKFINNESFLNGGSIYILNQSPKSYKMQIQQCQISKNKAQAGGGLYIGTDAENFNQNQLFIIEDTIISENIAQKGGGILYYNTIINMINTQFAKNKSIIGQDQLLLPSILVLENLKEIKQQQFQFEQINQSNTFILKNIRSGDKIPIFIFSLYDSLGQKYFLETSEEQKNEKLEIQISPKTQNIQKYYIRGPTLASYDVKTATFQFLDMELIGEPGKKCILQIKSLSNLIKITDVQKNTIQDYSFEIQVEINPCKMGEYPKIYNQFTECITCLQGTFSYDLKDCYLCPKEAICGNQQIIKVLPGYWRKGFTSQNIYSCEGQKENCIGGLYGDSKEDNLCYEGHLGPFCIECDIQGNIWGESYSKEGKYSCSKCSEMKYNYIIIIILTIWTFISMVAAVLSEFKDIQKQQIFRTIKVLDDKRLYLRNNINNMTSVYVKIFTNYFQIVSCISKFDIGVQADFLLYLSSIGQPIQQTMNSFDCAIKDIPTEIPLIYLRLIFSLIMPIFYVICFIIFLFVKKQFQSKVTFLGKQFYLQ</sequence>
<evidence type="ECO:0000313" key="3">
    <source>
        <dbReference type="Proteomes" id="UP000008983"/>
    </source>
</evidence>
<dbReference type="OrthoDB" id="77931at2759"/>
<feature type="transmembrane region" description="Helical" evidence="1">
    <location>
        <begin position="698"/>
        <end position="722"/>
    </location>
</feature>
<keyword evidence="1" id="KW-1133">Transmembrane helix</keyword>
<name>G0QXZ6_ICHMU</name>
<evidence type="ECO:0008006" key="4">
    <source>
        <dbReference type="Google" id="ProtNLM"/>
    </source>
</evidence>
<accession>G0QXZ6</accession>
<evidence type="ECO:0000256" key="1">
    <source>
        <dbReference type="SAM" id="Phobius"/>
    </source>
</evidence>
<reference evidence="2 3" key="1">
    <citation type="submission" date="2011-07" db="EMBL/GenBank/DDBJ databases">
        <authorList>
            <person name="Coyne R."/>
            <person name="Brami D."/>
            <person name="Johnson J."/>
            <person name="Hostetler J."/>
            <person name="Hannick L."/>
            <person name="Clark T."/>
            <person name="Cassidy-Hanley D."/>
            <person name="Inman J."/>
        </authorList>
    </citation>
    <scope>NUCLEOTIDE SEQUENCE [LARGE SCALE GENOMIC DNA]</scope>
    <source>
        <strain evidence="2 3">G5</strain>
    </source>
</reference>
<keyword evidence="1" id="KW-0812">Transmembrane</keyword>
<dbReference type="PANTHER" id="PTHR11319">
    <property type="entry name" value="G PROTEIN-COUPLED RECEPTOR-RELATED"/>
    <property type="match status" value="1"/>
</dbReference>
<proteinExistence type="predicted"/>
<dbReference type="Proteomes" id="UP000008983">
    <property type="component" value="Unassembled WGS sequence"/>
</dbReference>
<feature type="transmembrane region" description="Helical" evidence="1">
    <location>
        <begin position="584"/>
        <end position="605"/>
    </location>
</feature>
<dbReference type="OMA" id="WRKEEND"/>
<dbReference type="PANTHER" id="PTHR11319:SF35">
    <property type="entry name" value="OUTER MEMBRANE PROTEIN PMPC-RELATED"/>
    <property type="match status" value="1"/>
</dbReference>
<dbReference type="EMBL" id="GL984093">
    <property type="protein sequence ID" value="EGR29910.1"/>
    <property type="molecule type" value="Genomic_DNA"/>
</dbReference>
<gene>
    <name evidence="2" type="ORF">IMG5_146280</name>
</gene>
<keyword evidence="1" id="KW-0472">Membrane</keyword>
<evidence type="ECO:0000313" key="2">
    <source>
        <dbReference type="EMBL" id="EGR29910.1"/>
    </source>
</evidence>
<protein>
    <recommendedName>
        <fullName evidence="4">Transmembrane protein</fullName>
    </recommendedName>
</protein>
<feature type="non-terminal residue" evidence="2">
    <location>
        <position position="1"/>
    </location>
</feature>
<dbReference type="AlphaFoldDB" id="G0QXZ6"/>
<organism evidence="2 3">
    <name type="scientific">Ichthyophthirius multifiliis</name>
    <name type="common">White spot disease agent</name>
    <name type="synonym">Ich</name>
    <dbReference type="NCBI Taxonomy" id="5932"/>
    <lineage>
        <taxon>Eukaryota</taxon>
        <taxon>Sar</taxon>
        <taxon>Alveolata</taxon>
        <taxon>Ciliophora</taxon>
        <taxon>Intramacronucleata</taxon>
        <taxon>Oligohymenophorea</taxon>
        <taxon>Hymenostomatida</taxon>
        <taxon>Ophryoglenina</taxon>
        <taxon>Ichthyophthirius</taxon>
    </lineage>
</organism>